<dbReference type="Proteomes" id="UP001222770">
    <property type="component" value="Unassembled WGS sequence"/>
</dbReference>
<evidence type="ECO:0000259" key="1">
    <source>
        <dbReference type="Pfam" id="PF07238"/>
    </source>
</evidence>
<reference evidence="2 3" key="1">
    <citation type="submission" date="2023-03" db="EMBL/GenBank/DDBJ databases">
        <title>Novosphingobium cyanobacteriorum sp. nov., isolated from a eutrophic reservoir during the Microcystis bloom period.</title>
        <authorList>
            <person name="Kang M."/>
            <person name="Le V."/>
            <person name="Ko S.-R."/>
            <person name="Lee S.-A."/>
            <person name="Ahn C.-Y."/>
        </authorList>
    </citation>
    <scope>NUCLEOTIDE SEQUENCE [LARGE SCALE GENOMIC DNA]</scope>
    <source>
        <strain evidence="2 3">HBC54</strain>
    </source>
</reference>
<keyword evidence="3" id="KW-1185">Reference proteome</keyword>
<evidence type="ECO:0000313" key="3">
    <source>
        <dbReference type="Proteomes" id="UP001222770"/>
    </source>
</evidence>
<dbReference type="EMBL" id="JAROCY010000017">
    <property type="protein sequence ID" value="MDF8334823.1"/>
    <property type="molecule type" value="Genomic_DNA"/>
</dbReference>
<gene>
    <name evidence="2" type="ORF">POM99_16565</name>
</gene>
<organism evidence="2 3">
    <name type="scientific">Novosphingobium cyanobacteriorum</name>
    <dbReference type="NCBI Taxonomy" id="3024215"/>
    <lineage>
        <taxon>Bacteria</taxon>
        <taxon>Pseudomonadati</taxon>
        <taxon>Pseudomonadota</taxon>
        <taxon>Alphaproteobacteria</taxon>
        <taxon>Sphingomonadales</taxon>
        <taxon>Sphingomonadaceae</taxon>
        <taxon>Novosphingobium</taxon>
    </lineage>
</organism>
<proteinExistence type="predicted"/>
<dbReference type="SUPFAM" id="SSF141371">
    <property type="entry name" value="PilZ domain-like"/>
    <property type="match status" value="1"/>
</dbReference>
<name>A0ABT6CMM1_9SPHN</name>
<dbReference type="RefSeq" id="WP_277279595.1">
    <property type="nucleotide sequence ID" value="NZ_JAROCY010000017.1"/>
</dbReference>
<comment type="caution">
    <text evidence="2">The sequence shown here is derived from an EMBL/GenBank/DDBJ whole genome shotgun (WGS) entry which is preliminary data.</text>
</comment>
<feature type="domain" description="PilZ" evidence="1">
    <location>
        <begin position="64"/>
        <end position="150"/>
    </location>
</feature>
<dbReference type="Pfam" id="PF07238">
    <property type="entry name" value="PilZ"/>
    <property type="match status" value="1"/>
</dbReference>
<dbReference type="InterPro" id="IPR009875">
    <property type="entry name" value="PilZ_domain"/>
</dbReference>
<protein>
    <submittedName>
        <fullName evidence="2">PilZ domain-containing protein</fullName>
    </submittedName>
</protein>
<accession>A0ABT6CMM1</accession>
<evidence type="ECO:0000313" key="2">
    <source>
        <dbReference type="EMBL" id="MDF8334823.1"/>
    </source>
</evidence>
<sequence length="173" mass="19135">MRAWQAWGRAGSFHLRSPIAAFGTIPYGVKPNRAPPSFPELVNTIGRRRRMSLDFHGGDFGGLRRAARIGVELPVRCKHGLTRSTVMLKDLTPFGARIEGIGLQREGESVTLMLPGLDRAMTAFVVWSEPATSGLEFDIPLDEGNFARLIADYAIGQMERVEKEKAPVRRFAA</sequence>